<evidence type="ECO:0000256" key="3">
    <source>
        <dbReference type="ARBA" id="ARBA00022679"/>
    </source>
</evidence>
<name>A0A162GTB7_9MICO</name>
<dbReference type="Proteomes" id="UP000465031">
    <property type="component" value="Chromosome"/>
</dbReference>
<dbReference type="EMBL" id="CP047186">
    <property type="protein sequence ID" value="QHC56133.1"/>
    <property type="molecule type" value="Genomic_DNA"/>
</dbReference>
<dbReference type="Proteomes" id="UP000076717">
    <property type="component" value="Unassembled WGS sequence"/>
</dbReference>
<comment type="cofactor">
    <cofactor evidence="1">
        <name>pyridoxal 5'-phosphate</name>
        <dbReference type="ChEBI" id="CHEBI:597326"/>
    </cofactor>
</comment>
<dbReference type="GO" id="GO:0016740">
    <property type="term" value="F:transferase activity"/>
    <property type="evidence" value="ECO:0007669"/>
    <property type="project" value="UniProtKB-KW"/>
</dbReference>
<reference evidence="9" key="3">
    <citation type="submission" date="2019-12" db="EMBL/GenBank/DDBJ databases">
        <title>Complete and draft genome sequences of new strains and members of some known species of the genus Rathayibacter isolated from plants.</title>
        <authorList>
            <person name="Tarlachkov S.V."/>
            <person name="Starodumova I.P."/>
            <person name="Dorofeeva L.V."/>
            <person name="Prisyazhnaya N.V."/>
            <person name="Leyn S."/>
            <person name="Zlamal J."/>
            <person name="Elan M."/>
            <person name="Osterman A.L."/>
            <person name="Nadler S."/>
            <person name="Subbotin S.A."/>
            <person name="Evtushenko L.I."/>
        </authorList>
    </citation>
    <scope>NUCLEOTIDE SEQUENCE [LARGE SCALE GENOMIC DNA]</scope>
    <source>
        <strain evidence="9">VKM Ac-2761</strain>
    </source>
</reference>
<dbReference type="RefSeq" id="WP_068208202.1">
    <property type="nucleotide sequence ID" value="NZ_CP047186.1"/>
</dbReference>
<dbReference type="CDD" id="cd01561">
    <property type="entry name" value="CBS_like"/>
    <property type="match status" value="1"/>
</dbReference>
<dbReference type="KEGG" id="rte:GSU10_11145"/>
<evidence type="ECO:0000313" key="9">
    <source>
        <dbReference type="Proteomes" id="UP000465031"/>
    </source>
</evidence>
<evidence type="ECO:0000313" key="7">
    <source>
        <dbReference type="EMBL" id="QHC56133.1"/>
    </source>
</evidence>
<sequence>MQISSAEQLVIDDVFVDLDPVIGAPIVLKVEGLNFGGSIKLKTAVSMLDAAEAAGVLRPGSVIVESSSGNLGVALSVIAAGRGYGFVCVMDPRSSVQNRRHIEATGGRVIVVDELDSNQGFLTSRIDCVRALCAADDRYVWLNQYANSANWLGHYASTAPAIVREYPDLEVLYVGAGTTGTLMGCVRYLRDIGHRARVVAIDSVGSITFPGSGPGTRFIPGLGSSRRPEIFEPAEVGEVVHVHEADSVRMCRELARAGFLFGGSTGTVLAGALRHLAFEEPGGGVRVAVAPDLGERYLDTVYDDDWVAEHYGAGTVARHSGVVPPSSLAAVANGAA</sequence>
<keyword evidence="4" id="KW-0663">Pyridoxal phosphate</keyword>
<feature type="domain" description="Tryptophan synthase beta chain-like PALP" evidence="5">
    <location>
        <begin position="21"/>
        <end position="285"/>
    </location>
</feature>
<protein>
    <submittedName>
        <fullName evidence="7">2,3-diaminopropionate biosynthesis protein SbnA</fullName>
    </submittedName>
    <submittedName>
        <fullName evidence="6">Putative siderophore biosynthesis protein SbnA</fullName>
    </submittedName>
</protein>
<dbReference type="SUPFAM" id="SSF53686">
    <property type="entry name" value="Tryptophan synthase beta subunit-like PLP-dependent enzymes"/>
    <property type="match status" value="1"/>
</dbReference>
<dbReference type="AlphaFoldDB" id="A0A162GTB7"/>
<reference evidence="7" key="2">
    <citation type="submission" date="2019-12" db="EMBL/GenBank/DDBJ databases">
        <title>Complete and Draft Genome Sequences of New Strains and Members of Some Known Species of the Genus Rathayibacter isolated from Plants.</title>
        <authorList>
            <person name="Tarlachkov S.V."/>
            <person name="Starodumova I.P."/>
            <person name="Dorofeeva L.V."/>
            <person name="Prisyazhnaya N.V."/>
            <person name="Leyn S.A."/>
            <person name="Zlamal J.E."/>
            <person name="Elane M.L."/>
            <person name="Osterman A.L."/>
            <person name="Nadler S.A."/>
            <person name="Subbotin S.A."/>
            <person name="Evtushenko L.I."/>
        </authorList>
    </citation>
    <scope>NUCLEOTIDE SEQUENCE</scope>
    <source>
        <strain evidence="7">VKM Ac-2761</strain>
    </source>
</reference>
<evidence type="ECO:0000256" key="2">
    <source>
        <dbReference type="ARBA" id="ARBA00011738"/>
    </source>
</evidence>
<evidence type="ECO:0000313" key="6">
    <source>
        <dbReference type="EMBL" id="KZX22308.1"/>
    </source>
</evidence>
<keyword evidence="3" id="KW-0808">Transferase</keyword>
<evidence type="ECO:0000256" key="1">
    <source>
        <dbReference type="ARBA" id="ARBA00001933"/>
    </source>
</evidence>
<dbReference type="NCBIfam" id="TIGR03945">
    <property type="entry name" value="PLP_SbnA_fam"/>
    <property type="match status" value="1"/>
</dbReference>
<evidence type="ECO:0000256" key="4">
    <source>
        <dbReference type="ARBA" id="ARBA00022898"/>
    </source>
</evidence>
<organism evidence="6 8">
    <name type="scientific">Rathayibacter tanaceti</name>
    <dbReference type="NCBI Taxonomy" id="1671680"/>
    <lineage>
        <taxon>Bacteria</taxon>
        <taxon>Bacillati</taxon>
        <taxon>Actinomycetota</taxon>
        <taxon>Actinomycetes</taxon>
        <taxon>Micrococcales</taxon>
        <taxon>Microbacteriaceae</taxon>
        <taxon>Rathayibacter</taxon>
    </lineage>
</organism>
<evidence type="ECO:0000313" key="8">
    <source>
        <dbReference type="Proteomes" id="UP000076717"/>
    </source>
</evidence>
<keyword evidence="8" id="KW-1185">Reference proteome</keyword>
<dbReference type="GO" id="GO:1901605">
    <property type="term" value="P:alpha-amino acid metabolic process"/>
    <property type="evidence" value="ECO:0007669"/>
    <property type="project" value="UniProtKB-ARBA"/>
</dbReference>
<dbReference type="PANTHER" id="PTHR10314">
    <property type="entry name" value="CYSTATHIONINE BETA-SYNTHASE"/>
    <property type="match status" value="1"/>
</dbReference>
<dbReference type="InterPro" id="IPR050214">
    <property type="entry name" value="Cys_Synth/Cystath_Beta-Synth"/>
</dbReference>
<accession>A0A162GTB7</accession>
<gene>
    <name evidence="6" type="primary">sbnA</name>
    <name evidence="6" type="ORF">ACH61_00549</name>
    <name evidence="7" type="ORF">GSU10_11145</name>
</gene>
<dbReference type="InterPro" id="IPR036052">
    <property type="entry name" value="TrpB-like_PALP_sf"/>
</dbReference>
<evidence type="ECO:0000259" key="5">
    <source>
        <dbReference type="Pfam" id="PF00291"/>
    </source>
</evidence>
<proteinExistence type="predicted"/>
<dbReference type="EMBL" id="LIIN01000010">
    <property type="protein sequence ID" value="KZX22308.1"/>
    <property type="molecule type" value="Genomic_DNA"/>
</dbReference>
<dbReference type="InterPro" id="IPR001926">
    <property type="entry name" value="TrpB-like_PALP"/>
</dbReference>
<comment type="subunit">
    <text evidence="2">Homodimer.</text>
</comment>
<reference evidence="6 8" key="1">
    <citation type="submission" date="2015-08" db="EMBL/GenBank/DDBJ databases">
        <title>Draft Genome Sequence of Rathayibacter sp. Strain VKM Ac-2596 Isolated from Leaf Gall Induced by Plant-Parasitic Nematodes.</title>
        <authorList>
            <person name="Vasilenko O.V."/>
            <person name="Starodumova I.P."/>
            <person name="Tarlachkov S.V."/>
            <person name="Dorofeeva L.V."/>
            <person name="Evtushenko L.I."/>
        </authorList>
    </citation>
    <scope>NUCLEOTIDE SEQUENCE [LARGE SCALE GENOMIC DNA]</scope>
    <source>
        <strain evidence="6 8">VKM Ac-2596</strain>
    </source>
</reference>
<dbReference type="Gene3D" id="3.40.50.1100">
    <property type="match status" value="2"/>
</dbReference>
<dbReference type="Pfam" id="PF00291">
    <property type="entry name" value="PALP"/>
    <property type="match status" value="1"/>
</dbReference>
<dbReference type="OrthoDB" id="7624112at2"/>
<dbReference type="InterPro" id="IPR023927">
    <property type="entry name" value="SbnA"/>
</dbReference>